<sequence length="311" mass="34132">MMSARFTCLAYVTLILVTLLLILVAPEIGALRMTALQIPEHVVFNQTVTLQCNFNLDREFLYSVKWYKDGNEFYRYVPGETPPVQVFELSGVSVDIANSTEKSLVLRNVDLSSTGRYRCEVSAEAPSFQTVSDHADMVVVVLPSKGPHISGGRSRYQVGDTVRLNCTSAPSKPAAMLTWFINGEPADAKYLKGPPHITGVDDRGLETAMLGLQFHVTPKHLKRGDMNLKCLATIATVYLQSKEESVKGVGVPAPGHSDPDDRNNALKAPESRETRAQSHTRNDLAHGSSGEFVADWLSFLLPALAAIFLTR</sequence>
<dbReference type="GO" id="GO:0016020">
    <property type="term" value="C:membrane"/>
    <property type="evidence" value="ECO:0007669"/>
    <property type="project" value="UniProtKB-SubCell"/>
</dbReference>
<dbReference type="SUPFAM" id="SSF48726">
    <property type="entry name" value="Immunoglobulin"/>
    <property type="match status" value="2"/>
</dbReference>
<dbReference type="RefSeq" id="XP_015516012.1">
    <property type="nucleotide sequence ID" value="XM_015660526.2"/>
</dbReference>
<feature type="region of interest" description="Disordered" evidence="6">
    <location>
        <begin position="246"/>
        <end position="284"/>
    </location>
</feature>
<dbReference type="PANTHER" id="PTHR21261:SF15">
    <property type="entry name" value="BEATEN PATH IIIA, ISOFORM D-RELATED"/>
    <property type="match status" value="1"/>
</dbReference>
<gene>
    <name evidence="9" type="primary">LOC107221521</name>
</gene>
<dbReference type="FunFam" id="2.60.40.10:FF:000437">
    <property type="entry name" value="Beat-IIIc, isoform A"/>
    <property type="match status" value="1"/>
</dbReference>
<dbReference type="InterPro" id="IPR013106">
    <property type="entry name" value="Ig_V-set"/>
</dbReference>
<evidence type="ECO:0000313" key="9">
    <source>
        <dbReference type="RefSeq" id="XP_015516012.1"/>
    </source>
</evidence>
<evidence type="ECO:0000256" key="5">
    <source>
        <dbReference type="ARBA" id="ARBA00023157"/>
    </source>
</evidence>
<keyword evidence="8" id="KW-1185">Reference proteome</keyword>
<keyword evidence="3" id="KW-1133">Transmembrane helix</keyword>
<dbReference type="Gene3D" id="2.60.40.10">
    <property type="entry name" value="Immunoglobulins"/>
    <property type="match status" value="2"/>
</dbReference>
<dbReference type="PROSITE" id="PS50835">
    <property type="entry name" value="IG_LIKE"/>
    <property type="match status" value="2"/>
</dbReference>
<dbReference type="AlphaFoldDB" id="A0A6J0BP31"/>
<keyword evidence="4" id="KW-0472">Membrane</keyword>
<evidence type="ECO:0000256" key="3">
    <source>
        <dbReference type="ARBA" id="ARBA00022989"/>
    </source>
</evidence>
<dbReference type="InterPro" id="IPR007110">
    <property type="entry name" value="Ig-like_dom"/>
</dbReference>
<dbReference type="GeneID" id="107221521"/>
<dbReference type="InterPro" id="IPR013783">
    <property type="entry name" value="Ig-like_fold"/>
</dbReference>
<dbReference type="CDD" id="cd00096">
    <property type="entry name" value="Ig"/>
    <property type="match status" value="1"/>
</dbReference>
<feature type="domain" description="Ig-like" evidence="7">
    <location>
        <begin position="147"/>
        <end position="183"/>
    </location>
</feature>
<dbReference type="InterPro" id="IPR013162">
    <property type="entry name" value="CD80_C2-set"/>
</dbReference>
<dbReference type="InParanoid" id="A0A6J0BP31"/>
<proteinExistence type="predicted"/>
<dbReference type="PANTHER" id="PTHR21261">
    <property type="entry name" value="BEAT PROTEIN"/>
    <property type="match status" value="1"/>
</dbReference>
<dbReference type="InterPro" id="IPR036179">
    <property type="entry name" value="Ig-like_dom_sf"/>
</dbReference>
<evidence type="ECO:0000256" key="2">
    <source>
        <dbReference type="ARBA" id="ARBA00022692"/>
    </source>
</evidence>
<keyword evidence="5" id="KW-1015">Disulfide bond</keyword>
<evidence type="ECO:0000256" key="4">
    <source>
        <dbReference type="ARBA" id="ARBA00023136"/>
    </source>
</evidence>
<evidence type="ECO:0000313" key="8">
    <source>
        <dbReference type="Proteomes" id="UP000829291"/>
    </source>
</evidence>
<organism evidence="9">
    <name type="scientific">Neodiprion lecontei</name>
    <name type="common">Redheaded pine sawfly</name>
    <dbReference type="NCBI Taxonomy" id="441921"/>
    <lineage>
        <taxon>Eukaryota</taxon>
        <taxon>Metazoa</taxon>
        <taxon>Ecdysozoa</taxon>
        <taxon>Arthropoda</taxon>
        <taxon>Hexapoda</taxon>
        <taxon>Insecta</taxon>
        <taxon>Pterygota</taxon>
        <taxon>Neoptera</taxon>
        <taxon>Endopterygota</taxon>
        <taxon>Hymenoptera</taxon>
        <taxon>Tenthredinoidea</taxon>
        <taxon>Diprionidae</taxon>
        <taxon>Diprioninae</taxon>
        <taxon>Neodiprion</taxon>
    </lineage>
</organism>
<accession>A0A6J0BP31</accession>
<evidence type="ECO:0000259" key="7">
    <source>
        <dbReference type="PROSITE" id="PS50835"/>
    </source>
</evidence>
<dbReference type="Pfam" id="PF07686">
    <property type="entry name" value="V-set"/>
    <property type="match status" value="1"/>
</dbReference>
<keyword evidence="2" id="KW-0812">Transmembrane</keyword>
<evidence type="ECO:0000256" key="1">
    <source>
        <dbReference type="ARBA" id="ARBA00004167"/>
    </source>
</evidence>
<dbReference type="SMART" id="SM00409">
    <property type="entry name" value="IG"/>
    <property type="match status" value="1"/>
</dbReference>
<comment type="subcellular location">
    <subcellularLocation>
        <location evidence="1">Membrane</location>
        <topology evidence="1">Single-pass membrane protein</topology>
    </subcellularLocation>
</comment>
<dbReference type="Pfam" id="PF08205">
    <property type="entry name" value="C2-set_2"/>
    <property type="match status" value="1"/>
</dbReference>
<dbReference type="KEGG" id="nlo:107221521"/>
<dbReference type="OrthoDB" id="10015491at2759"/>
<dbReference type="Proteomes" id="UP000829291">
    <property type="component" value="Chromosome 4"/>
</dbReference>
<feature type="compositionally biased region" description="Basic and acidic residues" evidence="6">
    <location>
        <begin position="257"/>
        <end position="284"/>
    </location>
</feature>
<dbReference type="InterPro" id="IPR003599">
    <property type="entry name" value="Ig_sub"/>
</dbReference>
<feature type="domain" description="Ig-like" evidence="7">
    <location>
        <begin position="26"/>
        <end position="132"/>
    </location>
</feature>
<evidence type="ECO:0000256" key="6">
    <source>
        <dbReference type="SAM" id="MobiDB-lite"/>
    </source>
</evidence>
<dbReference type="FunCoup" id="A0A6J0BP31">
    <property type="interactions" value="14"/>
</dbReference>
<reference evidence="9" key="1">
    <citation type="submission" date="2025-08" db="UniProtKB">
        <authorList>
            <consortium name="RefSeq"/>
        </authorList>
    </citation>
    <scope>IDENTIFICATION</scope>
    <source>
        <tissue evidence="9">Thorax and Abdomen</tissue>
    </source>
</reference>
<protein>
    <submittedName>
        <fullName evidence="9">Uncharacterized protein LOC107221521</fullName>
    </submittedName>
</protein>
<name>A0A6J0BP31_NEOLC</name>